<evidence type="ECO:0000256" key="3">
    <source>
        <dbReference type="ARBA" id="ARBA00022723"/>
    </source>
</evidence>
<accession>A0AA86V8B9</accession>
<keyword evidence="7 9" id="KW-0408">Iron</keyword>
<feature type="domain" description="Fe2OG dioxygenase" evidence="10">
    <location>
        <begin position="249"/>
        <end position="348"/>
    </location>
</feature>
<keyword evidence="3 9" id="KW-0479">Metal-binding</keyword>
<dbReference type="Gene3D" id="2.60.120.330">
    <property type="entry name" value="B-lactam Antibiotic, Isopenicillin N Synthase, Chain"/>
    <property type="match status" value="1"/>
</dbReference>
<evidence type="ECO:0000256" key="2">
    <source>
        <dbReference type="ARBA" id="ARBA00008056"/>
    </source>
</evidence>
<comment type="cofactor">
    <cofactor evidence="1">
        <name>L-ascorbate</name>
        <dbReference type="ChEBI" id="CHEBI:38290"/>
    </cofactor>
</comment>
<dbReference type="PROSITE" id="PS51471">
    <property type="entry name" value="FE2OG_OXY"/>
    <property type="match status" value="1"/>
</dbReference>
<keyword evidence="6 9" id="KW-0560">Oxidoreductase</keyword>
<dbReference type="PANTHER" id="PTHR47991">
    <property type="entry name" value="OXOGLUTARATE/IRON-DEPENDENT DIOXYGENASE"/>
    <property type="match status" value="1"/>
</dbReference>
<dbReference type="FunFam" id="2.60.120.330:FF:000009">
    <property type="entry name" value="Flavonol synthase"/>
    <property type="match status" value="1"/>
</dbReference>
<dbReference type="InterPro" id="IPR005123">
    <property type="entry name" value="Oxoglu/Fe-dep_dioxygenase_dom"/>
</dbReference>
<dbReference type="InterPro" id="IPR044861">
    <property type="entry name" value="IPNS-like_FE2OG_OXY"/>
</dbReference>
<evidence type="ECO:0000256" key="1">
    <source>
        <dbReference type="ARBA" id="ARBA00001961"/>
    </source>
</evidence>
<dbReference type="Proteomes" id="UP001189624">
    <property type="component" value="Chromosome 2"/>
</dbReference>
<organism evidence="11 12">
    <name type="scientific">Sphenostylis stenocarpa</name>
    <dbReference type="NCBI Taxonomy" id="92480"/>
    <lineage>
        <taxon>Eukaryota</taxon>
        <taxon>Viridiplantae</taxon>
        <taxon>Streptophyta</taxon>
        <taxon>Embryophyta</taxon>
        <taxon>Tracheophyta</taxon>
        <taxon>Spermatophyta</taxon>
        <taxon>Magnoliopsida</taxon>
        <taxon>eudicotyledons</taxon>
        <taxon>Gunneridae</taxon>
        <taxon>Pentapetalae</taxon>
        <taxon>rosids</taxon>
        <taxon>fabids</taxon>
        <taxon>Fabales</taxon>
        <taxon>Fabaceae</taxon>
        <taxon>Papilionoideae</taxon>
        <taxon>50 kb inversion clade</taxon>
        <taxon>NPAAA clade</taxon>
        <taxon>indigoferoid/millettioid clade</taxon>
        <taxon>Phaseoleae</taxon>
        <taxon>Sphenostylis</taxon>
    </lineage>
</organism>
<dbReference type="Gramene" id="rna-AYBTSS11_LOCUS4188">
    <property type="protein sequence ID" value="CAJ1928171.1"/>
    <property type="gene ID" value="gene-AYBTSS11_LOCUS4188"/>
</dbReference>
<evidence type="ECO:0000259" key="10">
    <source>
        <dbReference type="PROSITE" id="PS51471"/>
    </source>
</evidence>
<protein>
    <recommendedName>
        <fullName evidence="10">Fe2OG dioxygenase domain-containing protein</fullName>
    </recommendedName>
</protein>
<gene>
    <name evidence="11" type="ORF">AYBTSS11_LOCUS4188</name>
</gene>
<evidence type="ECO:0000256" key="7">
    <source>
        <dbReference type="ARBA" id="ARBA00023004"/>
    </source>
</evidence>
<dbReference type="InterPro" id="IPR027443">
    <property type="entry name" value="IPNS-like_sf"/>
</dbReference>
<dbReference type="AlphaFoldDB" id="A0AA86V8B9"/>
<evidence type="ECO:0000256" key="8">
    <source>
        <dbReference type="ARBA" id="ARBA00023241"/>
    </source>
</evidence>
<name>A0AA86V8B9_9FABA</name>
<evidence type="ECO:0000256" key="4">
    <source>
        <dbReference type="ARBA" id="ARBA00022896"/>
    </source>
</evidence>
<evidence type="ECO:0000256" key="5">
    <source>
        <dbReference type="ARBA" id="ARBA00022964"/>
    </source>
</evidence>
<dbReference type="GO" id="GO:0009813">
    <property type="term" value="P:flavonoid biosynthetic process"/>
    <property type="evidence" value="ECO:0007669"/>
    <property type="project" value="UniProtKB-KW"/>
</dbReference>
<evidence type="ECO:0000313" key="11">
    <source>
        <dbReference type="EMBL" id="CAJ1928171.1"/>
    </source>
</evidence>
<keyword evidence="4" id="KW-0847">Vitamin C</keyword>
<dbReference type="GO" id="GO:0046148">
    <property type="term" value="P:pigment biosynthetic process"/>
    <property type="evidence" value="ECO:0007669"/>
    <property type="project" value="UniProtKB-ARBA"/>
</dbReference>
<dbReference type="Pfam" id="PF03171">
    <property type="entry name" value="2OG-FeII_Oxy"/>
    <property type="match status" value="1"/>
</dbReference>
<keyword evidence="8" id="KW-0284">Flavonoid biosynthesis</keyword>
<dbReference type="GO" id="GO:0051213">
    <property type="term" value="F:dioxygenase activity"/>
    <property type="evidence" value="ECO:0007669"/>
    <property type="project" value="UniProtKB-KW"/>
</dbReference>
<keyword evidence="5" id="KW-0223">Dioxygenase</keyword>
<dbReference type="GO" id="GO:0046872">
    <property type="term" value="F:metal ion binding"/>
    <property type="evidence" value="ECO:0007669"/>
    <property type="project" value="UniProtKB-KW"/>
</dbReference>
<comment type="similarity">
    <text evidence="2 9">Belongs to the iron/ascorbate-dependent oxidoreductase family.</text>
</comment>
<evidence type="ECO:0000313" key="12">
    <source>
        <dbReference type="Proteomes" id="UP001189624"/>
    </source>
</evidence>
<evidence type="ECO:0000256" key="6">
    <source>
        <dbReference type="ARBA" id="ARBA00023002"/>
    </source>
</evidence>
<reference evidence="11" key="1">
    <citation type="submission" date="2023-10" db="EMBL/GenBank/DDBJ databases">
        <authorList>
            <person name="Domelevo Entfellner J.-B."/>
        </authorList>
    </citation>
    <scope>NUCLEOTIDE SEQUENCE</scope>
</reference>
<dbReference type="SUPFAM" id="SSF51197">
    <property type="entry name" value="Clavaminate synthase-like"/>
    <property type="match status" value="1"/>
</dbReference>
<evidence type="ECO:0000256" key="9">
    <source>
        <dbReference type="RuleBase" id="RU003682"/>
    </source>
</evidence>
<dbReference type="EMBL" id="OY731399">
    <property type="protein sequence ID" value="CAJ1928171.1"/>
    <property type="molecule type" value="Genomic_DNA"/>
</dbReference>
<dbReference type="InterPro" id="IPR050295">
    <property type="entry name" value="Plant_2OG-oxidoreductases"/>
</dbReference>
<sequence length="393" mass="45012">MQNMSLTPSQLWLNFWFVEELSRDDQRIWFAIVVVKEIGSEMSMVVPRVESLASSGIKRIPKEYVRPKEELENIGNVFEEEKKEGPQVPTIDLTEIDSEDEVVRGKCREKLKKAAQEWGVMNLVNHGIPQELLNKLRKAGETFFSLPVEEKEKFANEQASGQIQGYGSKLANNASGQLEWEDYFFHLIYPEEKRDLSIWPTTPADYTEVTSEYAKQLRKLATKILEALSIGLGLEGGRLEKEVGGMEELLLQLKINYYPICPQPELALGVEAHTDVSSLTFLLHNMVPGLQLFYEGKWITAKCVPNSIFMHIGDTIEILSNGKYKSILHRGLVNKEKVRISWAVFCEPHKEKIILQPLPELVTETEPARFPPRTFAQHIHHKLFRKDQEGRPN</sequence>
<dbReference type="GO" id="GO:0031418">
    <property type="term" value="F:L-ascorbic acid binding"/>
    <property type="evidence" value="ECO:0007669"/>
    <property type="project" value="UniProtKB-KW"/>
</dbReference>
<dbReference type="InterPro" id="IPR026992">
    <property type="entry name" value="DIOX_N"/>
</dbReference>
<dbReference type="Pfam" id="PF14226">
    <property type="entry name" value="DIOX_N"/>
    <property type="match status" value="1"/>
</dbReference>
<keyword evidence="12" id="KW-1185">Reference proteome</keyword>
<proteinExistence type="inferred from homology"/>